<keyword evidence="2" id="KW-1185">Reference proteome</keyword>
<organism evidence="1 2">
    <name type="scientific">Protopolystoma xenopodis</name>
    <dbReference type="NCBI Taxonomy" id="117903"/>
    <lineage>
        <taxon>Eukaryota</taxon>
        <taxon>Metazoa</taxon>
        <taxon>Spiralia</taxon>
        <taxon>Lophotrochozoa</taxon>
        <taxon>Platyhelminthes</taxon>
        <taxon>Monogenea</taxon>
        <taxon>Polyopisthocotylea</taxon>
        <taxon>Polystomatidea</taxon>
        <taxon>Polystomatidae</taxon>
        <taxon>Protopolystoma</taxon>
    </lineage>
</organism>
<protein>
    <submittedName>
        <fullName evidence="1">Uncharacterized protein</fullName>
    </submittedName>
</protein>
<reference evidence="1" key="1">
    <citation type="submission" date="2018-11" db="EMBL/GenBank/DDBJ databases">
        <authorList>
            <consortium name="Pathogen Informatics"/>
        </authorList>
    </citation>
    <scope>NUCLEOTIDE SEQUENCE</scope>
</reference>
<evidence type="ECO:0000313" key="2">
    <source>
        <dbReference type="Proteomes" id="UP000784294"/>
    </source>
</evidence>
<proteinExistence type="predicted"/>
<gene>
    <name evidence="1" type="ORF">PXEA_LOCUS2429</name>
</gene>
<sequence>MAVDEKSEVFKIIIVTDDEKCVIKVLKLSSSGAANTHFKELYLSFTDTTTRMIHMDIKPPNDMLDNSERKVDISLRAESYVSPAGVLPNFVTSRRWPRAST</sequence>
<comment type="caution">
    <text evidence="1">The sequence shown here is derived from an EMBL/GenBank/DDBJ whole genome shotgun (WGS) entry which is preliminary data.</text>
</comment>
<dbReference type="AlphaFoldDB" id="A0A448WDE0"/>
<dbReference type="Proteomes" id="UP000784294">
    <property type="component" value="Unassembled WGS sequence"/>
</dbReference>
<evidence type="ECO:0000313" key="1">
    <source>
        <dbReference type="EMBL" id="VEL08989.1"/>
    </source>
</evidence>
<name>A0A448WDE0_9PLAT</name>
<dbReference type="EMBL" id="CAAALY010005199">
    <property type="protein sequence ID" value="VEL08989.1"/>
    <property type="molecule type" value="Genomic_DNA"/>
</dbReference>
<accession>A0A448WDE0</accession>